<keyword evidence="2" id="KW-1185">Reference proteome</keyword>
<reference evidence="1 2" key="1">
    <citation type="submission" date="2022-10" db="EMBL/GenBank/DDBJ databases">
        <title>The complete genomes of actinobacterial strains from the NBC collection.</title>
        <authorList>
            <person name="Joergensen T.S."/>
            <person name="Alvarez Arevalo M."/>
            <person name="Sterndorff E.B."/>
            <person name="Faurdal D."/>
            <person name="Vuksanovic O."/>
            <person name="Mourched A.-S."/>
            <person name="Charusanti P."/>
            <person name="Shaw S."/>
            <person name="Blin K."/>
            <person name="Weber T."/>
        </authorList>
    </citation>
    <scope>NUCLEOTIDE SEQUENCE [LARGE SCALE GENOMIC DNA]</scope>
    <source>
        <strain evidence="1 2">NBC 01792</strain>
    </source>
</reference>
<dbReference type="RefSeq" id="WP_326702183.1">
    <property type="nucleotide sequence ID" value="NZ_CP108861.1"/>
</dbReference>
<accession>A0ABZ1F6C9</accession>
<proteinExistence type="predicted"/>
<organism evidence="1 2">
    <name type="scientific">Streptomyces cyaneofuscatus</name>
    <dbReference type="NCBI Taxonomy" id="66883"/>
    <lineage>
        <taxon>Bacteria</taxon>
        <taxon>Bacillati</taxon>
        <taxon>Actinomycetota</taxon>
        <taxon>Actinomycetes</taxon>
        <taxon>Kitasatosporales</taxon>
        <taxon>Streptomycetaceae</taxon>
        <taxon>Streptomyces</taxon>
    </lineage>
</organism>
<dbReference type="Proteomes" id="UP001356428">
    <property type="component" value="Chromosome"/>
</dbReference>
<name>A0ABZ1F6C9_9ACTN</name>
<sequence length="78" mass="8642">MLARTRYAPMLEALWRCGLLLLNAYWVSTARLDGPRDLAGFDRIWLVPGSPYRSEAGVVSAVRGARAGPRTPPAARFR</sequence>
<evidence type="ECO:0000313" key="2">
    <source>
        <dbReference type="Proteomes" id="UP001356428"/>
    </source>
</evidence>
<evidence type="ECO:0000313" key="1">
    <source>
        <dbReference type="EMBL" id="WSB11882.1"/>
    </source>
</evidence>
<dbReference type="EMBL" id="CP109083">
    <property type="protein sequence ID" value="WSB11882.1"/>
    <property type="molecule type" value="Genomic_DNA"/>
</dbReference>
<protein>
    <submittedName>
        <fullName evidence="1">Uncharacterized protein</fullName>
    </submittedName>
</protein>
<gene>
    <name evidence="1" type="ORF">OG849_33760</name>
</gene>